<accession>A0A026W0M1</accession>
<organism evidence="1 2">
    <name type="scientific">Ooceraea biroi</name>
    <name type="common">Clonal raider ant</name>
    <name type="synonym">Cerapachys biroi</name>
    <dbReference type="NCBI Taxonomy" id="2015173"/>
    <lineage>
        <taxon>Eukaryota</taxon>
        <taxon>Metazoa</taxon>
        <taxon>Ecdysozoa</taxon>
        <taxon>Arthropoda</taxon>
        <taxon>Hexapoda</taxon>
        <taxon>Insecta</taxon>
        <taxon>Pterygota</taxon>
        <taxon>Neoptera</taxon>
        <taxon>Endopterygota</taxon>
        <taxon>Hymenoptera</taxon>
        <taxon>Apocrita</taxon>
        <taxon>Aculeata</taxon>
        <taxon>Formicoidea</taxon>
        <taxon>Formicidae</taxon>
        <taxon>Dorylinae</taxon>
        <taxon>Ooceraea</taxon>
    </lineage>
</organism>
<evidence type="ECO:0000313" key="2">
    <source>
        <dbReference type="Proteomes" id="UP000053097"/>
    </source>
</evidence>
<name>A0A026W0M1_OOCBI</name>
<proteinExistence type="predicted"/>
<dbReference type="Proteomes" id="UP000053097">
    <property type="component" value="Unassembled WGS sequence"/>
</dbReference>
<gene>
    <name evidence="1" type="ORF">X777_13617</name>
</gene>
<dbReference type="STRING" id="2015173.A0A026W0M1"/>
<reference evidence="1 2" key="1">
    <citation type="journal article" date="2014" name="Curr. Biol.">
        <title>The genome of the clonal raider ant Cerapachys biroi.</title>
        <authorList>
            <person name="Oxley P.R."/>
            <person name="Ji L."/>
            <person name="Fetter-Pruneda I."/>
            <person name="McKenzie S.K."/>
            <person name="Li C."/>
            <person name="Hu H."/>
            <person name="Zhang G."/>
            <person name="Kronauer D.J."/>
        </authorList>
    </citation>
    <scope>NUCLEOTIDE SEQUENCE [LARGE SCALE GENOMIC DNA]</scope>
</reference>
<keyword evidence="2" id="KW-1185">Reference proteome</keyword>
<evidence type="ECO:0000313" key="1">
    <source>
        <dbReference type="EMBL" id="EZA48604.1"/>
    </source>
</evidence>
<dbReference type="AlphaFoldDB" id="A0A026W0M1"/>
<sequence length="109" mass="12594">MSDEAMPILGRRATREKINSTARYSDDSDSDIDIYKNDSHVLTMDISNIRENLLNQAEYLIPKKLTAGDKNYLYHYVHLDTVEGILLSSMPVQNKSFFFAQNWLTYGQQ</sequence>
<protein>
    <submittedName>
        <fullName evidence="1">Uncharacterized protein</fullName>
    </submittedName>
</protein>
<dbReference type="EMBL" id="KK107597">
    <property type="protein sequence ID" value="EZA48604.1"/>
    <property type="molecule type" value="Genomic_DNA"/>
</dbReference>
<dbReference type="OrthoDB" id="10263272at2759"/>